<evidence type="ECO:0000313" key="3">
    <source>
        <dbReference type="Proteomes" id="UP000828390"/>
    </source>
</evidence>
<reference evidence="2" key="1">
    <citation type="journal article" date="2019" name="bioRxiv">
        <title>The Genome of the Zebra Mussel, Dreissena polymorpha: A Resource for Invasive Species Research.</title>
        <authorList>
            <person name="McCartney M.A."/>
            <person name="Auch B."/>
            <person name="Kono T."/>
            <person name="Mallez S."/>
            <person name="Zhang Y."/>
            <person name="Obille A."/>
            <person name="Becker A."/>
            <person name="Abrahante J.E."/>
            <person name="Garbe J."/>
            <person name="Badalamenti J.P."/>
            <person name="Herman A."/>
            <person name="Mangelson H."/>
            <person name="Liachko I."/>
            <person name="Sullivan S."/>
            <person name="Sone E.D."/>
            <person name="Koren S."/>
            <person name="Silverstein K.A.T."/>
            <person name="Beckman K.B."/>
            <person name="Gohl D.M."/>
        </authorList>
    </citation>
    <scope>NUCLEOTIDE SEQUENCE</scope>
    <source>
        <strain evidence="2">Duluth1</strain>
        <tissue evidence="2">Whole animal</tissue>
    </source>
</reference>
<keyword evidence="1" id="KW-0812">Transmembrane</keyword>
<proteinExistence type="predicted"/>
<keyword evidence="3" id="KW-1185">Reference proteome</keyword>
<dbReference type="AlphaFoldDB" id="A0A9D4HLT6"/>
<evidence type="ECO:0000313" key="2">
    <source>
        <dbReference type="EMBL" id="KAH3722223.1"/>
    </source>
</evidence>
<accession>A0A9D4HLT6</accession>
<comment type="caution">
    <text evidence="2">The sequence shown here is derived from an EMBL/GenBank/DDBJ whole genome shotgun (WGS) entry which is preliminary data.</text>
</comment>
<name>A0A9D4HLT6_DREPO</name>
<keyword evidence="1" id="KW-1133">Transmembrane helix</keyword>
<reference evidence="2" key="2">
    <citation type="submission" date="2020-11" db="EMBL/GenBank/DDBJ databases">
        <authorList>
            <person name="McCartney M.A."/>
            <person name="Auch B."/>
            <person name="Kono T."/>
            <person name="Mallez S."/>
            <person name="Becker A."/>
            <person name="Gohl D.M."/>
            <person name="Silverstein K.A.T."/>
            <person name="Koren S."/>
            <person name="Bechman K.B."/>
            <person name="Herman A."/>
            <person name="Abrahante J.E."/>
            <person name="Garbe J."/>
        </authorList>
    </citation>
    <scope>NUCLEOTIDE SEQUENCE</scope>
    <source>
        <strain evidence="2">Duluth1</strain>
        <tissue evidence="2">Whole animal</tissue>
    </source>
</reference>
<feature type="transmembrane region" description="Helical" evidence="1">
    <location>
        <begin position="48"/>
        <end position="69"/>
    </location>
</feature>
<protein>
    <submittedName>
        <fullName evidence="2">Uncharacterized protein</fullName>
    </submittedName>
</protein>
<gene>
    <name evidence="2" type="ORF">DPMN_065179</name>
</gene>
<evidence type="ECO:0000256" key="1">
    <source>
        <dbReference type="SAM" id="Phobius"/>
    </source>
</evidence>
<dbReference type="EMBL" id="JAIWYP010000013">
    <property type="protein sequence ID" value="KAH3722223.1"/>
    <property type="molecule type" value="Genomic_DNA"/>
</dbReference>
<sequence length="136" mass="15270">MPVIYFVKTLIAGCELQLSTFVMLFNAMQEQQFSSNFQHAHSYLKRFAIMKSLALMCLLVAVAVAVLPIKKRGPNIHKIHNVQDILKMKTLQRRDNAGDDINGNDADDLLLRVARDDAGQGFGGGERMRMTKTTFV</sequence>
<feature type="transmembrane region" description="Helical" evidence="1">
    <location>
        <begin position="6"/>
        <end position="27"/>
    </location>
</feature>
<organism evidence="2 3">
    <name type="scientific">Dreissena polymorpha</name>
    <name type="common">Zebra mussel</name>
    <name type="synonym">Mytilus polymorpha</name>
    <dbReference type="NCBI Taxonomy" id="45954"/>
    <lineage>
        <taxon>Eukaryota</taxon>
        <taxon>Metazoa</taxon>
        <taxon>Spiralia</taxon>
        <taxon>Lophotrochozoa</taxon>
        <taxon>Mollusca</taxon>
        <taxon>Bivalvia</taxon>
        <taxon>Autobranchia</taxon>
        <taxon>Heteroconchia</taxon>
        <taxon>Euheterodonta</taxon>
        <taxon>Imparidentia</taxon>
        <taxon>Neoheterodontei</taxon>
        <taxon>Myida</taxon>
        <taxon>Dreissenoidea</taxon>
        <taxon>Dreissenidae</taxon>
        <taxon>Dreissena</taxon>
    </lineage>
</organism>
<keyword evidence="1" id="KW-0472">Membrane</keyword>
<dbReference type="Proteomes" id="UP000828390">
    <property type="component" value="Unassembled WGS sequence"/>
</dbReference>